<reference evidence="2" key="1">
    <citation type="submission" date="2021-05" db="EMBL/GenBank/DDBJ databases">
        <title>The genome of the haptophyte Pavlova lutheri (Diacronema luteri, Pavlovales) - a model for lipid biosynthesis in eukaryotic algae.</title>
        <authorList>
            <person name="Hulatt C.J."/>
            <person name="Posewitz M.C."/>
        </authorList>
    </citation>
    <scope>NUCLEOTIDE SEQUENCE</scope>
    <source>
        <strain evidence="2">NIVA-4/92</strain>
    </source>
</reference>
<keyword evidence="3" id="KW-1185">Reference proteome</keyword>
<gene>
    <name evidence="2" type="ORF">KFE25_002910</name>
</gene>
<feature type="region of interest" description="Disordered" evidence="1">
    <location>
        <begin position="1"/>
        <end position="124"/>
    </location>
</feature>
<evidence type="ECO:0000313" key="2">
    <source>
        <dbReference type="EMBL" id="KAG8465603.1"/>
    </source>
</evidence>
<dbReference type="Proteomes" id="UP000751190">
    <property type="component" value="Unassembled WGS sequence"/>
</dbReference>
<accession>A0A8J5XER5</accession>
<dbReference type="EMBL" id="JAGTXO010000010">
    <property type="protein sequence ID" value="KAG8465603.1"/>
    <property type="molecule type" value="Genomic_DNA"/>
</dbReference>
<evidence type="ECO:0000256" key="1">
    <source>
        <dbReference type="SAM" id="MobiDB-lite"/>
    </source>
</evidence>
<evidence type="ECO:0000313" key="3">
    <source>
        <dbReference type="Proteomes" id="UP000751190"/>
    </source>
</evidence>
<proteinExistence type="predicted"/>
<sequence>MRAECNPRSNVEWGALGRGDTPSIRKLGADAPNGGAAVGTKRKATAQPAAAKRVQPWQARRPAACRRLSAPLTESSSCDENDNDDLADGSDARALAPLPRKAAHAQPVCPPEAEPCPASTEADANDAKVGNACGRTRAACATLGSRAARTRSAASDATPARSTLAPAAWLGRTANTTGAVERQAPATLKPSASVGACISDGALKPFMCV</sequence>
<comment type="caution">
    <text evidence="2">The sequence shown here is derived from an EMBL/GenBank/DDBJ whole genome shotgun (WGS) entry which is preliminary data.</text>
</comment>
<protein>
    <submittedName>
        <fullName evidence="2">Uncharacterized protein</fullName>
    </submittedName>
</protein>
<organism evidence="2 3">
    <name type="scientific">Diacronema lutheri</name>
    <name type="common">Unicellular marine alga</name>
    <name type="synonym">Monochrysis lutheri</name>
    <dbReference type="NCBI Taxonomy" id="2081491"/>
    <lineage>
        <taxon>Eukaryota</taxon>
        <taxon>Haptista</taxon>
        <taxon>Haptophyta</taxon>
        <taxon>Pavlovophyceae</taxon>
        <taxon>Pavlovales</taxon>
        <taxon>Pavlovaceae</taxon>
        <taxon>Diacronema</taxon>
    </lineage>
</organism>
<name>A0A8J5XER5_DIALT</name>
<dbReference type="AlphaFoldDB" id="A0A8J5XER5"/>
<feature type="compositionally biased region" description="Acidic residues" evidence="1">
    <location>
        <begin position="77"/>
        <end position="88"/>
    </location>
</feature>